<sequence length="859" mass="95022">MSSITHVPPFSLLAFVLYLLFPVRCLIEACDVYTLGAIACNSGSSALAFDMAAHFIVQCVIVACYAVLTLVVASVVVMNFFLLLTSDCFPSIVRSLARTALKPHFESELLSFAAFTITWIVFTVMRHVILGRMDLLQQEQSERRTITTPTSPTPSCQPEPEVVWVKVLVKCASKGPTVGKRCQKQSIRRKLPQRRFRVKILLARYRRLLRSKRKMQEAHASNVALLHNDIRRSDNTVKGLRLVLARENQRRLSAQCAMNTSAEEMRLLRTALDGAKKINDSLQLQGASNQVVIDELKSVTSCLRSQLEAQQANHVAQVAEYNNQISGLQQTNSIQARLLENSEQQVSELQSTVNDLHNTCDSTSRSLDHERERNAALHAELLEMRRQNDVLRSTNTRLATELEQTRIAHRQDMAGKDVDIDILRKANVQLVDTSRDATAQMAELKESHNEEMNRVLAREEATTAELSETAKTVSLRVKTLEGELVVANQARAAAIEEANSLGARLNQLEAGKSAEIACVTTRFQSEASMLRRDLANKTRELKTVQSKLDTIEQDYRLASGELTMLEADTTSLCGQDHKSNSCVDNSLAGRIIAFGEIAHKHSEALGRLRDDYNALQAELAVSQAALEHEKGTLASVQAAYDKQAQDLHRARDARDSVKAQMGLLRLSHEEDMKCMSSDLQEALDKNAEQRKAAVEQAYQYEAIVIDKLGETDDLRVKQLQSLAYNLQEDLDFVQDDASRCKQKLAAQVEEAEVKVKEAEIRTKEAEARANDAQAKAQEERQARQEAENKLKALLNREKVSALSKPTACYPPTPALSPSSPASSIDSPALFTPPLSPSGGPIVCTGACASGPCVGLGLEM</sequence>
<name>A0ACC1RZT8_9APHY</name>
<accession>A0ACC1RZT8</accession>
<dbReference type="EMBL" id="JANHOG010001967">
    <property type="protein sequence ID" value="KAJ3529122.1"/>
    <property type="molecule type" value="Genomic_DNA"/>
</dbReference>
<evidence type="ECO:0000313" key="2">
    <source>
        <dbReference type="Proteomes" id="UP001148662"/>
    </source>
</evidence>
<evidence type="ECO:0000313" key="1">
    <source>
        <dbReference type="EMBL" id="KAJ3529122.1"/>
    </source>
</evidence>
<keyword evidence="2" id="KW-1185">Reference proteome</keyword>
<dbReference type="Proteomes" id="UP001148662">
    <property type="component" value="Unassembled WGS sequence"/>
</dbReference>
<reference evidence="1" key="1">
    <citation type="submission" date="2022-07" db="EMBL/GenBank/DDBJ databases">
        <title>Genome Sequence of Phlebia brevispora.</title>
        <authorList>
            <person name="Buettner E."/>
        </authorList>
    </citation>
    <scope>NUCLEOTIDE SEQUENCE</scope>
    <source>
        <strain evidence="1">MPL23</strain>
    </source>
</reference>
<comment type="caution">
    <text evidence="1">The sequence shown here is derived from an EMBL/GenBank/DDBJ whole genome shotgun (WGS) entry which is preliminary data.</text>
</comment>
<organism evidence="1 2">
    <name type="scientific">Phlebia brevispora</name>
    <dbReference type="NCBI Taxonomy" id="194682"/>
    <lineage>
        <taxon>Eukaryota</taxon>
        <taxon>Fungi</taxon>
        <taxon>Dikarya</taxon>
        <taxon>Basidiomycota</taxon>
        <taxon>Agaricomycotina</taxon>
        <taxon>Agaricomycetes</taxon>
        <taxon>Polyporales</taxon>
        <taxon>Meruliaceae</taxon>
        <taxon>Phlebia</taxon>
    </lineage>
</organism>
<gene>
    <name evidence="1" type="ORF">NM688_g7898</name>
</gene>
<protein>
    <submittedName>
        <fullName evidence="1">Uncharacterized protein</fullName>
    </submittedName>
</protein>
<proteinExistence type="predicted"/>